<gene>
    <name evidence="2" type="ORF">Kalk_13615</name>
</gene>
<accession>A0A2K9LMA0</accession>
<dbReference type="EMBL" id="CP022684">
    <property type="protein sequence ID" value="AUM13393.1"/>
    <property type="molecule type" value="Genomic_DNA"/>
</dbReference>
<evidence type="ECO:0000313" key="2">
    <source>
        <dbReference type="EMBL" id="AUM13393.1"/>
    </source>
</evidence>
<dbReference type="InterPro" id="IPR013783">
    <property type="entry name" value="Ig-like_fold"/>
</dbReference>
<keyword evidence="3" id="KW-1185">Reference proteome</keyword>
<organism evidence="2 3">
    <name type="scientific">Ketobacter alkanivorans</name>
    <dbReference type="NCBI Taxonomy" id="1917421"/>
    <lineage>
        <taxon>Bacteria</taxon>
        <taxon>Pseudomonadati</taxon>
        <taxon>Pseudomonadota</taxon>
        <taxon>Gammaproteobacteria</taxon>
        <taxon>Pseudomonadales</taxon>
        <taxon>Ketobacteraceae</taxon>
        <taxon>Ketobacter</taxon>
    </lineage>
</organism>
<keyword evidence="1" id="KW-0732">Signal</keyword>
<name>A0A2K9LMA0_9GAMM</name>
<evidence type="ECO:0008006" key="4">
    <source>
        <dbReference type="Google" id="ProtNLM"/>
    </source>
</evidence>
<sequence length="393" mass="42687">MFRDSTRISKQGVAIQSLITALMLGLLFSTTSQAALIGATSAPKQARVPVEEGRTLQIHWVISTTSAHSTGAFSAQGTLKDAATSTVLKTLTTPFNKTEGAGPLYFDEPLTITAEEATEWLKLGYRQLEYTRQFSTGSERPTTSEAKVIIKLGNKNANASFSGLETALAIHNLQLSYKPQRFRSQINAGLPLQAQLSVAYSGNGELKGSWQLAALDESNGKLQFKELAQVSKILRSGGRDWLLSPQLPTVTAGRYTLRFCQLQTLNATSSENLCPNPQQSASIEYQVITEEASAPPEAAPATLAATTQLNWKATEGAVVYELTLTQHSGQASITSAEYIGRLLIPGQTHRTTLSPQLLDRLLPGNSYEWQVKALDKHGDLIHQTPPARFVFMP</sequence>
<evidence type="ECO:0000313" key="3">
    <source>
        <dbReference type="Proteomes" id="UP000235116"/>
    </source>
</evidence>
<dbReference type="AlphaFoldDB" id="A0A2K9LMA0"/>
<dbReference type="Proteomes" id="UP000235116">
    <property type="component" value="Chromosome"/>
</dbReference>
<feature type="chain" id="PRO_5014979220" description="Fibronectin type-III domain-containing protein" evidence="1">
    <location>
        <begin position="35"/>
        <end position="393"/>
    </location>
</feature>
<proteinExistence type="predicted"/>
<feature type="signal peptide" evidence="1">
    <location>
        <begin position="1"/>
        <end position="34"/>
    </location>
</feature>
<evidence type="ECO:0000256" key="1">
    <source>
        <dbReference type="SAM" id="SignalP"/>
    </source>
</evidence>
<protein>
    <recommendedName>
        <fullName evidence="4">Fibronectin type-III domain-containing protein</fullName>
    </recommendedName>
</protein>
<dbReference type="OrthoDB" id="569134at2"/>
<dbReference type="KEGG" id="kak:Kalk_13615"/>
<dbReference type="Gene3D" id="2.60.40.10">
    <property type="entry name" value="Immunoglobulins"/>
    <property type="match status" value="1"/>
</dbReference>
<reference evidence="3" key="1">
    <citation type="submission" date="2017-08" db="EMBL/GenBank/DDBJ databases">
        <title>Direct submision.</title>
        <authorList>
            <person name="Kim S.-J."/>
            <person name="Rhee S.-K."/>
        </authorList>
    </citation>
    <scope>NUCLEOTIDE SEQUENCE [LARGE SCALE GENOMIC DNA]</scope>
    <source>
        <strain evidence="3">GI5</strain>
    </source>
</reference>
<dbReference type="RefSeq" id="WP_101894771.1">
    <property type="nucleotide sequence ID" value="NZ_CP022684.1"/>
</dbReference>